<dbReference type="PANTHER" id="PTHR34821">
    <property type="entry name" value="INNER MEMBRANE PROTEIN YDCZ"/>
    <property type="match status" value="1"/>
</dbReference>
<evidence type="ECO:0000256" key="1">
    <source>
        <dbReference type="SAM" id="Phobius"/>
    </source>
</evidence>
<evidence type="ECO:0000313" key="2">
    <source>
        <dbReference type="EMBL" id="APR52715.1"/>
    </source>
</evidence>
<reference evidence="7" key="4">
    <citation type="submission" date="2018-07" db="EMBL/GenBank/DDBJ databases">
        <title>Genomic and Epidemiologic Investigation of an Indolent Hospital Outbreak.</title>
        <authorList>
            <person name="Johnson R.C."/>
            <person name="Deming C."/>
            <person name="Conlan S."/>
            <person name="Zellmer C.J."/>
            <person name="Michelin A.V."/>
            <person name="Lee-Lin S.-Q."/>
            <person name="Thomas P.J."/>
            <person name="Park M."/>
            <person name="Weingarten R.A."/>
            <person name="Less J."/>
            <person name="Dekker J.P."/>
            <person name="Frank K.M."/>
            <person name="Musser K.A."/>
            <person name="Mcquiston J.R."/>
            <person name="Henderson D.K."/>
            <person name="Lau A.F."/>
            <person name="Palmore T.N."/>
            <person name="Segre J.A."/>
        </authorList>
    </citation>
    <scope>NUCLEOTIDE SEQUENCE [LARGE SCALE GENOMIC DNA]</scope>
    <source>
        <strain evidence="7">SK-CDC1_0717</strain>
    </source>
</reference>
<dbReference type="AlphaFoldDB" id="A0A1L6J9W4"/>
<dbReference type="OrthoDB" id="370053at2"/>
<keyword evidence="5" id="KW-1185">Reference proteome</keyword>
<feature type="transmembrane region" description="Helical" evidence="1">
    <location>
        <begin position="93"/>
        <end position="111"/>
    </location>
</feature>
<evidence type="ECO:0000313" key="4">
    <source>
        <dbReference type="EMBL" id="RSY88584.1"/>
    </source>
</evidence>
<keyword evidence="1" id="KW-0472">Membrane</keyword>
<reference evidence="3 6" key="3">
    <citation type="submission" date="2018-07" db="EMBL/GenBank/DDBJ databases">
        <title>Genomic and Epidemiologic Investigation of an Indolent Hospital Outbreak.</title>
        <authorList>
            <person name="Johnson R.C."/>
            <person name="Deming C."/>
            <person name="Conlan S."/>
            <person name="Zellmer C.J."/>
            <person name="Michelin A.V."/>
            <person name="Lee-Lin S."/>
            <person name="Thomas P.J."/>
            <person name="Park M."/>
            <person name="Weingarten R.A."/>
            <person name="Less J."/>
            <person name="Dekker J.P."/>
            <person name="Frank K.M."/>
            <person name="Musser K.A."/>
            <person name="Mcquiston J.R."/>
            <person name="Henderson D.K."/>
            <person name="Lau A.F."/>
            <person name="Palmore T.N."/>
            <person name="Segre J.A."/>
        </authorList>
    </citation>
    <scope>NUCLEOTIDE SEQUENCE [LARGE SCALE GENOMIC DNA]</scope>
    <source>
        <strain evidence="4">SK-CDC1_0717</strain>
        <strain evidence="3 6">SK-NIH.Env10_0317</strain>
    </source>
</reference>
<dbReference type="EMBL" id="QQWO01000011">
    <property type="protein sequence ID" value="RSV01825.1"/>
    <property type="molecule type" value="Genomic_DNA"/>
</dbReference>
<evidence type="ECO:0000313" key="6">
    <source>
        <dbReference type="Proteomes" id="UP000286681"/>
    </source>
</evidence>
<evidence type="ECO:0000313" key="7">
    <source>
        <dbReference type="Proteomes" id="UP000287746"/>
    </source>
</evidence>
<dbReference type="Proteomes" id="UP000287746">
    <property type="component" value="Unassembled WGS sequence"/>
</dbReference>
<gene>
    <name evidence="2" type="ORF">BRX40_10015</name>
    <name evidence="3" type="ORF">CA257_14070</name>
    <name evidence="4" type="ORF">DAH66_03740</name>
</gene>
<feature type="transmembrane region" description="Helical" evidence="1">
    <location>
        <begin position="67"/>
        <end position="87"/>
    </location>
</feature>
<dbReference type="STRING" id="93064.BRX40_10015"/>
<evidence type="ECO:0000313" key="3">
    <source>
        <dbReference type="EMBL" id="RSV01825.1"/>
    </source>
</evidence>
<reference evidence="5" key="2">
    <citation type="submission" date="2016-12" db="EMBL/GenBank/DDBJ databases">
        <title>Whole genome sequencing of Sphingomonas sp. ABOJV.</title>
        <authorList>
            <person name="Conlan S."/>
            <person name="Thomas P.J."/>
            <person name="Mullikin J."/>
            <person name="Palmore T.N."/>
            <person name="Frank K.M."/>
            <person name="Segre J.A."/>
        </authorList>
    </citation>
    <scope>NUCLEOTIDE SEQUENCE [LARGE SCALE GENOMIC DNA]</scope>
    <source>
        <strain evidence="5">ABOJV</strain>
    </source>
</reference>
<dbReference type="Pfam" id="PF04657">
    <property type="entry name" value="DMT_YdcZ"/>
    <property type="match status" value="1"/>
</dbReference>
<evidence type="ECO:0000313" key="5">
    <source>
        <dbReference type="Proteomes" id="UP000185161"/>
    </source>
</evidence>
<dbReference type="InterPro" id="IPR006750">
    <property type="entry name" value="YdcZ"/>
</dbReference>
<name>A0A1L6J9W4_9SPHN</name>
<accession>A0A1L6J9W4</accession>
<proteinExistence type="predicted"/>
<dbReference type="EMBL" id="CP018820">
    <property type="protein sequence ID" value="APR52715.1"/>
    <property type="molecule type" value="Genomic_DNA"/>
</dbReference>
<keyword evidence="1" id="KW-1133">Transmembrane helix</keyword>
<dbReference type="KEGG" id="skr:BRX40_10015"/>
<dbReference type="Proteomes" id="UP000286681">
    <property type="component" value="Unassembled WGS sequence"/>
</dbReference>
<dbReference type="Proteomes" id="UP000185161">
    <property type="component" value="Chromosome"/>
</dbReference>
<dbReference type="EMBL" id="QQYZ01000003">
    <property type="protein sequence ID" value="RSY88584.1"/>
    <property type="molecule type" value="Genomic_DNA"/>
</dbReference>
<dbReference type="RefSeq" id="WP_066577605.1">
    <property type="nucleotide sequence ID" value="NZ_PGEN01000001.1"/>
</dbReference>
<feature type="transmembrane region" description="Helical" evidence="1">
    <location>
        <begin position="34"/>
        <end position="55"/>
    </location>
</feature>
<feature type="transmembrane region" description="Helical" evidence="1">
    <location>
        <begin position="123"/>
        <end position="142"/>
    </location>
</feature>
<dbReference type="PANTHER" id="PTHR34821:SF2">
    <property type="entry name" value="INNER MEMBRANE PROTEIN YDCZ"/>
    <property type="match status" value="1"/>
</dbReference>
<sequence>MSAIFPILMTILAGIGVAMQPPVNGTLARSGSVILAALISFAIGTVILLGIWATLDRTSPAALKDVPWWAWTGGIYGVIFVSTSAYAAPRLGLASMLTIAIAAQLAAALVIDHFGLIRLPENPVTPMKAFGVLLVLAGVILVRKG</sequence>
<organism evidence="2 5">
    <name type="scientific">Sphingomonas koreensis</name>
    <dbReference type="NCBI Taxonomy" id="93064"/>
    <lineage>
        <taxon>Bacteria</taxon>
        <taxon>Pseudomonadati</taxon>
        <taxon>Pseudomonadota</taxon>
        <taxon>Alphaproteobacteria</taxon>
        <taxon>Sphingomonadales</taxon>
        <taxon>Sphingomonadaceae</taxon>
        <taxon>Sphingomonas</taxon>
    </lineage>
</organism>
<keyword evidence="1" id="KW-0812">Transmembrane</keyword>
<protein>
    <submittedName>
        <fullName evidence="3">DMT family transporter</fullName>
    </submittedName>
</protein>
<reference evidence="2" key="1">
    <citation type="submission" date="2016-12" db="EMBL/GenBank/DDBJ databases">
        <title>Whole genome sequencing of Sphingomonas koreensis.</title>
        <authorList>
            <person name="Conlan S."/>
            <person name="Thomas P.J."/>
            <person name="Mullikin J."/>
            <person name="Palmore T.N."/>
            <person name="Frank K.M."/>
            <person name="Segre J.A."/>
        </authorList>
    </citation>
    <scope>NUCLEOTIDE SEQUENCE</scope>
    <source>
        <strain evidence="2">ABOJV</strain>
    </source>
</reference>
<dbReference type="GO" id="GO:0005886">
    <property type="term" value="C:plasma membrane"/>
    <property type="evidence" value="ECO:0007669"/>
    <property type="project" value="TreeGrafter"/>
</dbReference>